<proteinExistence type="predicted"/>
<dbReference type="Proteomes" id="UP000196402">
    <property type="component" value="Unassembled WGS sequence"/>
</dbReference>
<evidence type="ECO:0000313" key="2">
    <source>
        <dbReference type="Proteomes" id="UP000196402"/>
    </source>
</evidence>
<organism evidence="1 2">
    <name type="scientific">Plasmodium vivax</name>
    <name type="common">malaria parasite P. vivax</name>
    <dbReference type="NCBI Taxonomy" id="5855"/>
    <lineage>
        <taxon>Eukaryota</taxon>
        <taxon>Sar</taxon>
        <taxon>Alveolata</taxon>
        <taxon>Apicomplexa</taxon>
        <taxon>Aconoidasida</taxon>
        <taxon>Haemosporida</taxon>
        <taxon>Plasmodiidae</taxon>
        <taxon>Plasmodium</taxon>
        <taxon>Plasmodium (Plasmodium)</taxon>
    </lineage>
</organism>
<dbReference type="VEuPathDB" id="PlasmoDB:PVPAM_000036200"/>
<sequence length="179" mass="20798">MGCNPRIEDDSYDFFQNIDTYTQNSEAVFSHVSSAQSSTKCTSFSSRYQPPNDKIAKDICEEFTKLYKSLSPYNTKPNYKNDCLFLNYWINFRLMERNFNGIDCVKNFGNLMEADCTDTCGSASSLKFIYDIDKDNLYKMNKLYKLHEHISKMYNILIKRSNGEPNSSLTLSDESLENY</sequence>
<dbReference type="VEuPathDB" id="PlasmoDB:PVP01_1274700"/>
<dbReference type="AlphaFoldDB" id="A0A1G4ECN8"/>
<protein>
    <recommendedName>
        <fullName evidence="3">PIR Superfamily Protein</fullName>
    </recommendedName>
</protein>
<evidence type="ECO:0000313" key="1">
    <source>
        <dbReference type="EMBL" id="SCA83376.1"/>
    </source>
</evidence>
<evidence type="ECO:0008006" key="3">
    <source>
        <dbReference type="Google" id="ProtNLM"/>
    </source>
</evidence>
<reference evidence="1 2" key="1">
    <citation type="submission" date="2016-07" db="EMBL/GenBank/DDBJ databases">
        <authorList>
            <consortium name="Pathogen Informatics"/>
        </authorList>
    </citation>
    <scope>NUCLEOTIDE SEQUENCE [LARGE SCALE GENOMIC DNA]</scope>
</reference>
<dbReference type="EMBL" id="FLYH01000014">
    <property type="protein sequence ID" value="SCA83376.1"/>
    <property type="molecule type" value="Genomic_DNA"/>
</dbReference>
<accession>A0A1G4ECN8</accession>
<gene>
    <name evidence="1" type="ORF">PVT01_000016300</name>
</gene>
<name>A0A1G4ECN8_PLAVI</name>